<dbReference type="SUPFAM" id="SSF48008">
    <property type="entry name" value="GntR ligand-binding domain-like"/>
    <property type="match status" value="1"/>
</dbReference>
<sequence length="286" mass="32198">MSQIASSLAPEIARLIRQGLLTEADLSERALAARFHVSRSPVRVALRELREAGLLEGAAQTAPEGPDLSAETPPAPEADEETYLAIARDRLAGEIPDRISENELIRRYGSTRPRMQALLRRMAEEGWAERLPGHGWRFLPVLTSMQTYRQSYSFRQAIEPAALRDPGFQPDVPELTRQLEIQRRLVAGEVLTISAVQLFHINSNFHDALMACSRNSFFIDALRRVNRLRRLIEYRLTVDREKARARCAEHVRILELVLAGSREEAALLMERHLAALGPIKAPDQAS</sequence>
<evidence type="ECO:0000256" key="2">
    <source>
        <dbReference type="ARBA" id="ARBA00023125"/>
    </source>
</evidence>
<dbReference type="InterPro" id="IPR036390">
    <property type="entry name" value="WH_DNA-bd_sf"/>
</dbReference>
<evidence type="ECO:0000256" key="4">
    <source>
        <dbReference type="SAM" id="MobiDB-lite"/>
    </source>
</evidence>
<comment type="caution">
    <text evidence="7">The sequence shown here is derived from an EMBL/GenBank/DDBJ whole genome shotgun (WGS) entry which is preliminary data.</text>
</comment>
<keyword evidence="8" id="KW-1185">Reference proteome</keyword>
<dbReference type="Proteomes" id="UP001239680">
    <property type="component" value="Unassembled WGS sequence"/>
</dbReference>
<dbReference type="InterPro" id="IPR036388">
    <property type="entry name" value="WH-like_DNA-bd_sf"/>
</dbReference>
<accession>A0ABU0VWJ4</accession>
<evidence type="ECO:0000313" key="7">
    <source>
        <dbReference type="EMBL" id="MDQ2066129.1"/>
    </source>
</evidence>
<organism evidence="7 8">
    <name type="scientific">Pseudogemmobacter lacusdianii</name>
    <dbReference type="NCBI Taxonomy" id="3069608"/>
    <lineage>
        <taxon>Bacteria</taxon>
        <taxon>Pseudomonadati</taxon>
        <taxon>Pseudomonadota</taxon>
        <taxon>Alphaproteobacteria</taxon>
        <taxon>Rhodobacterales</taxon>
        <taxon>Paracoccaceae</taxon>
        <taxon>Pseudogemmobacter</taxon>
    </lineage>
</organism>
<dbReference type="EMBL" id="JAVDBT010000005">
    <property type="protein sequence ID" value="MDQ2066129.1"/>
    <property type="molecule type" value="Genomic_DNA"/>
</dbReference>
<evidence type="ECO:0000256" key="3">
    <source>
        <dbReference type="ARBA" id="ARBA00023163"/>
    </source>
</evidence>
<feature type="domain" description="HTH gntR-type" evidence="5">
    <location>
        <begin position="8"/>
        <end position="62"/>
    </location>
</feature>
<evidence type="ECO:0000259" key="5">
    <source>
        <dbReference type="SMART" id="SM00345"/>
    </source>
</evidence>
<reference evidence="7 8" key="1">
    <citation type="submission" date="2023-08" db="EMBL/GenBank/DDBJ databases">
        <title>Characterization of two Paracoccaceae strains isolated from Phycosphere and proposal of Xinfangfangia lacusdiani sp. nov.</title>
        <authorList>
            <person name="Deng Y."/>
            <person name="Zhang Y.Q."/>
        </authorList>
    </citation>
    <scope>NUCLEOTIDE SEQUENCE [LARGE SCALE GENOMIC DNA]</scope>
    <source>
        <strain evidence="7 8">CPCC 101601</strain>
    </source>
</reference>
<gene>
    <name evidence="7" type="ORF">Q9295_07080</name>
</gene>
<dbReference type="RefSeq" id="WP_306679823.1">
    <property type="nucleotide sequence ID" value="NZ_JAVDBT010000005.1"/>
</dbReference>
<dbReference type="InterPro" id="IPR008920">
    <property type="entry name" value="TF_FadR/GntR_C"/>
</dbReference>
<dbReference type="SMART" id="SM00895">
    <property type="entry name" value="FCD"/>
    <property type="match status" value="1"/>
</dbReference>
<name>A0ABU0VWJ4_9RHOB</name>
<dbReference type="PANTHER" id="PTHR43537">
    <property type="entry name" value="TRANSCRIPTIONAL REGULATOR, GNTR FAMILY"/>
    <property type="match status" value="1"/>
</dbReference>
<dbReference type="SMART" id="SM00345">
    <property type="entry name" value="HTH_GNTR"/>
    <property type="match status" value="2"/>
</dbReference>
<dbReference type="SUPFAM" id="SSF46785">
    <property type="entry name" value="Winged helix' DNA-binding domain"/>
    <property type="match status" value="1"/>
</dbReference>
<keyword evidence="3" id="KW-0804">Transcription</keyword>
<feature type="domain" description="GntR C-terminal" evidence="6">
    <location>
        <begin position="150"/>
        <end position="275"/>
    </location>
</feature>
<keyword evidence="2" id="KW-0238">DNA-binding</keyword>
<feature type="domain" description="HTH gntR-type" evidence="5">
    <location>
        <begin position="82"/>
        <end position="138"/>
    </location>
</feature>
<feature type="region of interest" description="Disordered" evidence="4">
    <location>
        <begin position="56"/>
        <end position="77"/>
    </location>
</feature>
<evidence type="ECO:0000259" key="6">
    <source>
        <dbReference type="SMART" id="SM00895"/>
    </source>
</evidence>
<evidence type="ECO:0000313" key="8">
    <source>
        <dbReference type="Proteomes" id="UP001239680"/>
    </source>
</evidence>
<proteinExistence type="predicted"/>
<evidence type="ECO:0000256" key="1">
    <source>
        <dbReference type="ARBA" id="ARBA00023015"/>
    </source>
</evidence>
<dbReference type="InterPro" id="IPR011711">
    <property type="entry name" value="GntR_C"/>
</dbReference>
<dbReference type="Pfam" id="PF00392">
    <property type="entry name" value="GntR"/>
    <property type="match status" value="1"/>
</dbReference>
<keyword evidence="1" id="KW-0805">Transcription regulation</keyword>
<dbReference type="InterPro" id="IPR000524">
    <property type="entry name" value="Tscrpt_reg_HTH_GntR"/>
</dbReference>
<dbReference type="Pfam" id="PF07729">
    <property type="entry name" value="FCD"/>
    <property type="match status" value="1"/>
</dbReference>
<dbReference type="Gene3D" id="1.10.10.10">
    <property type="entry name" value="Winged helix-like DNA-binding domain superfamily/Winged helix DNA-binding domain"/>
    <property type="match status" value="2"/>
</dbReference>
<dbReference type="PANTHER" id="PTHR43537:SF5">
    <property type="entry name" value="UXU OPERON TRANSCRIPTIONAL REGULATOR"/>
    <property type="match status" value="1"/>
</dbReference>
<protein>
    <submittedName>
        <fullName evidence="7">GntR family transcriptional regulator</fullName>
    </submittedName>
</protein>
<dbReference type="Gene3D" id="1.20.120.530">
    <property type="entry name" value="GntR ligand-binding domain-like"/>
    <property type="match status" value="1"/>
</dbReference>